<protein>
    <submittedName>
        <fullName evidence="1">Uncharacterized protein</fullName>
    </submittedName>
</protein>
<dbReference type="AlphaFoldDB" id="A0A3D3G479"/>
<evidence type="ECO:0000313" key="2">
    <source>
        <dbReference type="Proteomes" id="UP000262257"/>
    </source>
</evidence>
<comment type="caution">
    <text evidence="1">The sequence shown here is derived from an EMBL/GenBank/DDBJ whole genome shotgun (WGS) entry which is preliminary data.</text>
</comment>
<accession>A0A3D3G479</accession>
<proteinExistence type="predicted"/>
<gene>
    <name evidence="1" type="ORF">DIC32_14540</name>
</gene>
<dbReference type="Proteomes" id="UP000262257">
    <property type="component" value="Unassembled WGS sequence"/>
</dbReference>
<sequence>MGLTLKSNSIISSIATGFDLPVAGSVGTYLFDANSIGKNYAQNGKKPLVVGTPIRSSQFGVKFNKTNYINTGLILSALKPTAPEYTVIVVCSNNTDTAMSYPLAVSYKNSDASAIDVNGEGVGFFFANVTAFASINNGGGSYGNGNVQYGRAGFSTKSIVIPTSRYKYKDKITVSEHNSGNTASADRTTETAVTMPTKPIFIGRFQDALGGGITDANISYDTEFYGVFMFDRYLSNDEMTIMRNWIASEFLASRELSL</sequence>
<evidence type="ECO:0000313" key="1">
    <source>
        <dbReference type="EMBL" id="HCM32484.1"/>
    </source>
</evidence>
<dbReference type="EMBL" id="DPXL01000185">
    <property type="protein sequence ID" value="HCM32484.1"/>
    <property type="molecule type" value="Genomic_DNA"/>
</dbReference>
<reference evidence="1 2" key="1">
    <citation type="journal article" date="2018" name="Nat. Biotechnol.">
        <title>A standardized bacterial taxonomy based on genome phylogeny substantially revises the tree of life.</title>
        <authorList>
            <person name="Parks D.H."/>
            <person name="Chuvochina M."/>
            <person name="Waite D.W."/>
            <person name="Rinke C."/>
            <person name="Skarshewski A."/>
            <person name="Chaumeil P.A."/>
            <person name="Hugenholtz P."/>
        </authorList>
    </citation>
    <scope>NUCLEOTIDE SEQUENCE [LARGE SCALE GENOMIC DNA]</scope>
    <source>
        <strain evidence="1">UBA10045</strain>
    </source>
</reference>
<organism evidence="1 2">
    <name type="scientific">Acinetobacter radioresistens</name>
    <dbReference type="NCBI Taxonomy" id="40216"/>
    <lineage>
        <taxon>Bacteria</taxon>
        <taxon>Pseudomonadati</taxon>
        <taxon>Pseudomonadota</taxon>
        <taxon>Gammaproteobacteria</taxon>
        <taxon>Moraxellales</taxon>
        <taxon>Moraxellaceae</taxon>
        <taxon>Acinetobacter</taxon>
    </lineage>
</organism>
<name>A0A3D3G479_ACIRA</name>